<feature type="region of interest" description="Disordered" evidence="6">
    <location>
        <begin position="378"/>
        <end position="397"/>
    </location>
</feature>
<evidence type="ECO:0000256" key="3">
    <source>
        <dbReference type="ARBA" id="ARBA00023002"/>
    </source>
</evidence>
<evidence type="ECO:0000256" key="2">
    <source>
        <dbReference type="ARBA" id="ARBA00022723"/>
    </source>
</evidence>
<dbReference type="GO" id="GO:0046872">
    <property type="term" value="F:metal ion binding"/>
    <property type="evidence" value="ECO:0007669"/>
    <property type="project" value="UniProtKB-KW"/>
</dbReference>
<comment type="caution">
    <text evidence="8">The sequence shown here is derived from an EMBL/GenBank/DDBJ whole genome shotgun (WGS) entry which is preliminary data.</text>
</comment>
<dbReference type="EMBL" id="NMUH01000744">
    <property type="protein sequence ID" value="MQL84175.1"/>
    <property type="molecule type" value="Genomic_DNA"/>
</dbReference>
<keyword evidence="9" id="KW-1185">Reference proteome</keyword>
<feature type="region of interest" description="Disordered" evidence="6">
    <location>
        <begin position="1"/>
        <end position="25"/>
    </location>
</feature>
<feature type="compositionally biased region" description="Basic and acidic residues" evidence="6">
    <location>
        <begin position="1"/>
        <end position="15"/>
    </location>
</feature>
<gene>
    <name evidence="8" type="ORF">Taro_016682</name>
</gene>
<protein>
    <recommendedName>
        <fullName evidence="7">Fe2OG dioxygenase domain-containing protein</fullName>
    </recommendedName>
</protein>
<dbReference type="SUPFAM" id="SSF51197">
    <property type="entry name" value="Clavaminate synthase-like"/>
    <property type="match status" value="1"/>
</dbReference>
<organism evidence="8 9">
    <name type="scientific">Colocasia esculenta</name>
    <name type="common">Wild taro</name>
    <name type="synonym">Arum esculentum</name>
    <dbReference type="NCBI Taxonomy" id="4460"/>
    <lineage>
        <taxon>Eukaryota</taxon>
        <taxon>Viridiplantae</taxon>
        <taxon>Streptophyta</taxon>
        <taxon>Embryophyta</taxon>
        <taxon>Tracheophyta</taxon>
        <taxon>Spermatophyta</taxon>
        <taxon>Magnoliopsida</taxon>
        <taxon>Liliopsida</taxon>
        <taxon>Araceae</taxon>
        <taxon>Aroideae</taxon>
        <taxon>Colocasieae</taxon>
        <taxon>Colocasia</taxon>
    </lineage>
</organism>
<evidence type="ECO:0000256" key="1">
    <source>
        <dbReference type="ARBA" id="ARBA00001961"/>
    </source>
</evidence>
<sequence length="397" mass="43758">MEDPRRKEEEKEKPLQHATPRHGRQKGDAFLVRSLRFGREDCREAARVPAVWPKLCFGVIMASPPSRPAPTVPTVDLSPFLAGTAAGGGGAAEAARDAATRAIAAALQTTGFFRVVNHGVPAELMDRAVELSRDFFRRPYEEKLRSGPVEGSGAPVPVGYARQPESLPDKNEYLMLCPPETGFNIYPADPPQFREVLEKLYKELAKLASLVEDIVSGCMGLPPNFLRDYNGNRISDYLVAMRYFPVIKAGSGGGGGGEDTGLRAHMDGNVLTFVFQDDVAGLEVLDGDGGEWIQVSPEKGTIVVNVGDILQVMSNNRYKSALHRVVPRPVDRHSYAFFRTFDGGSWVEPLPQFTAAAGEKPQYKGFFYGEYLQHRMRNKTHPPARPEDEIDISHYAI</sequence>
<reference evidence="8" key="1">
    <citation type="submission" date="2017-07" db="EMBL/GenBank/DDBJ databases">
        <title>Taro Niue Genome Assembly and Annotation.</title>
        <authorList>
            <person name="Atibalentja N."/>
            <person name="Keating K."/>
            <person name="Fields C.J."/>
        </authorList>
    </citation>
    <scope>NUCLEOTIDE SEQUENCE</scope>
    <source>
        <strain evidence="8">Niue_2</strain>
        <tissue evidence="8">Leaf</tissue>
    </source>
</reference>
<evidence type="ECO:0000259" key="7">
    <source>
        <dbReference type="PROSITE" id="PS51471"/>
    </source>
</evidence>
<dbReference type="PROSITE" id="PS51471">
    <property type="entry name" value="FE2OG_OXY"/>
    <property type="match status" value="1"/>
</dbReference>
<keyword evidence="2 5" id="KW-0479">Metal-binding</keyword>
<dbReference type="GO" id="GO:0016491">
    <property type="term" value="F:oxidoreductase activity"/>
    <property type="evidence" value="ECO:0007669"/>
    <property type="project" value="UniProtKB-KW"/>
</dbReference>
<dbReference type="InterPro" id="IPR026992">
    <property type="entry name" value="DIOX_N"/>
</dbReference>
<dbReference type="InterPro" id="IPR005123">
    <property type="entry name" value="Oxoglu/Fe-dep_dioxygenase_dom"/>
</dbReference>
<accession>A0A843UL06</accession>
<keyword evidence="4 5" id="KW-0408">Iron</keyword>
<dbReference type="Proteomes" id="UP000652761">
    <property type="component" value="Unassembled WGS sequence"/>
</dbReference>
<dbReference type="Pfam" id="PF03171">
    <property type="entry name" value="2OG-FeII_Oxy"/>
    <property type="match status" value="1"/>
</dbReference>
<evidence type="ECO:0000313" key="9">
    <source>
        <dbReference type="Proteomes" id="UP000652761"/>
    </source>
</evidence>
<name>A0A843UL06_COLES</name>
<dbReference type="InterPro" id="IPR044861">
    <property type="entry name" value="IPNS-like_FE2OG_OXY"/>
</dbReference>
<comment type="cofactor">
    <cofactor evidence="1">
        <name>L-ascorbate</name>
        <dbReference type="ChEBI" id="CHEBI:38290"/>
    </cofactor>
</comment>
<evidence type="ECO:0000256" key="6">
    <source>
        <dbReference type="SAM" id="MobiDB-lite"/>
    </source>
</evidence>
<feature type="domain" description="Fe2OG dioxygenase" evidence="7">
    <location>
        <begin position="233"/>
        <end position="341"/>
    </location>
</feature>
<keyword evidence="3 5" id="KW-0560">Oxidoreductase</keyword>
<evidence type="ECO:0000256" key="4">
    <source>
        <dbReference type="ARBA" id="ARBA00023004"/>
    </source>
</evidence>
<evidence type="ECO:0000313" key="8">
    <source>
        <dbReference type="EMBL" id="MQL84175.1"/>
    </source>
</evidence>
<comment type="similarity">
    <text evidence="5">Belongs to the iron/ascorbate-dependent oxidoreductase family.</text>
</comment>
<dbReference type="InterPro" id="IPR050231">
    <property type="entry name" value="Iron_ascorbate_oxido_reductase"/>
</dbReference>
<proteinExistence type="inferred from homology"/>
<dbReference type="OrthoDB" id="288590at2759"/>
<dbReference type="AlphaFoldDB" id="A0A843UL06"/>
<dbReference type="PANTHER" id="PTHR47990">
    <property type="entry name" value="2-OXOGLUTARATE (2OG) AND FE(II)-DEPENDENT OXYGENASE SUPERFAMILY PROTEIN-RELATED"/>
    <property type="match status" value="1"/>
</dbReference>
<dbReference type="Gene3D" id="2.60.120.330">
    <property type="entry name" value="B-lactam Antibiotic, Isopenicillin N Synthase, Chain"/>
    <property type="match status" value="1"/>
</dbReference>
<evidence type="ECO:0000256" key="5">
    <source>
        <dbReference type="RuleBase" id="RU003682"/>
    </source>
</evidence>
<dbReference type="InterPro" id="IPR027443">
    <property type="entry name" value="IPNS-like_sf"/>
</dbReference>
<dbReference type="Pfam" id="PF14226">
    <property type="entry name" value="DIOX_N"/>
    <property type="match status" value="1"/>
</dbReference>
<dbReference type="PRINTS" id="PR00682">
    <property type="entry name" value="IPNSYNTHASE"/>
</dbReference>